<dbReference type="SUPFAM" id="SSF158235">
    <property type="entry name" value="SOCS box-like"/>
    <property type="match status" value="1"/>
</dbReference>
<dbReference type="Proteomes" id="UP000663854">
    <property type="component" value="Unassembled WGS sequence"/>
</dbReference>
<evidence type="ECO:0000259" key="5">
    <source>
        <dbReference type="PROSITE" id="PS50225"/>
    </source>
</evidence>
<evidence type="ECO:0000256" key="4">
    <source>
        <dbReference type="PROSITE-ProRule" id="PRU00221"/>
    </source>
</evidence>
<keyword evidence="2" id="KW-0677">Repeat</keyword>
<accession>A0A813PPI9</accession>
<feature type="repeat" description="WD" evidence="4">
    <location>
        <begin position="145"/>
        <end position="168"/>
    </location>
</feature>
<dbReference type="SMART" id="SM00969">
    <property type="entry name" value="SOCS_box"/>
    <property type="match status" value="1"/>
</dbReference>
<evidence type="ECO:0000313" key="8">
    <source>
        <dbReference type="Proteomes" id="UP000663854"/>
    </source>
</evidence>
<dbReference type="GO" id="GO:0035556">
    <property type="term" value="P:intracellular signal transduction"/>
    <property type="evidence" value="ECO:0007669"/>
    <property type="project" value="InterPro"/>
</dbReference>
<evidence type="ECO:0000256" key="1">
    <source>
        <dbReference type="ARBA" id="ARBA00022574"/>
    </source>
</evidence>
<keyword evidence="9" id="KW-1185">Reference proteome</keyword>
<feature type="repeat" description="WD" evidence="4">
    <location>
        <begin position="169"/>
        <end position="202"/>
    </location>
</feature>
<dbReference type="InterPro" id="IPR051983">
    <property type="entry name" value="WSB_SOCS-box_domain"/>
</dbReference>
<feature type="repeat" description="WD" evidence="4">
    <location>
        <begin position="254"/>
        <end position="295"/>
    </location>
</feature>
<dbReference type="SMART" id="SM00253">
    <property type="entry name" value="SOCS"/>
    <property type="match status" value="1"/>
</dbReference>
<reference evidence="6" key="1">
    <citation type="submission" date="2021-02" db="EMBL/GenBank/DDBJ databases">
        <authorList>
            <person name="Nowell W R."/>
        </authorList>
    </citation>
    <scope>NUCLEOTIDE SEQUENCE</scope>
</reference>
<keyword evidence="1 4" id="KW-0853">WD repeat</keyword>
<feature type="domain" description="SOCS box" evidence="5">
    <location>
        <begin position="389"/>
        <end position="435"/>
    </location>
</feature>
<proteinExistence type="predicted"/>
<dbReference type="Proteomes" id="UP000663870">
    <property type="component" value="Unassembled WGS sequence"/>
</dbReference>
<dbReference type="InterPro" id="IPR036036">
    <property type="entry name" value="SOCS_box-like_dom_sf"/>
</dbReference>
<keyword evidence="3" id="KW-0833">Ubl conjugation pathway</keyword>
<dbReference type="InterPro" id="IPR015943">
    <property type="entry name" value="WD40/YVTN_repeat-like_dom_sf"/>
</dbReference>
<dbReference type="PANTHER" id="PTHR15622">
    <property type="entry name" value="WD40 REPEAT PROTEIN"/>
    <property type="match status" value="1"/>
</dbReference>
<dbReference type="Pfam" id="PF07525">
    <property type="entry name" value="SOCS_box"/>
    <property type="match status" value="1"/>
</dbReference>
<dbReference type="EMBL" id="CAJNOL010000092">
    <property type="protein sequence ID" value="CAF0837466.1"/>
    <property type="molecule type" value="Genomic_DNA"/>
</dbReference>
<dbReference type="InterPro" id="IPR001680">
    <property type="entry name" value="WD40_rpt"/>
</dbReference>
<dbReference type="PRINTS" id="PR00320">
    <property type="entry name" value="GPROTEINBRPT"/>
</dbReference>
<organism evidence="6 8">
    <name type="scientific">Rotaria sordida</name>
    <dbReference type="NCBI Taxonomy" id="392033"/>
    <lineage>
        <taxon>Eukaryota</taxon>
        <taxon>Metazoa</taxon>
        <taxon>Spiralia</taxon>
        <taxon>Gnathifera</taxon>
        <taxon>Rotifera</taxon>
        <taxon>Eurotatoria</taxon>
        <taxon>Bdelloidea</taxon>
        <taxon>Philodinida</taxon>
        <taxon>Philodinidae</taxon>
        <taxon>Rotaria</taxon>
    </lineage>
</organism>
<evidence type="ECO:0000313" key="7">
    <source>
        <dbReference type="EMBL" id="CAF0837466.1"/>
    </source>
</evidence>
<evidence type="ECO:0000256" key="2">
    <source>
        <dbReference type="ARBA" id="ARBA00022737"/>
    </source>
</evidence>
<dbReference type="Gene3D" id="2.130.10.10">
    <property type="entry name" value="YVTN repeat-like/Quinoprotein amine dehydrogenase"/>
    <property type="match status" value="2"/>
</dbReference>
<evidence type="ECO:0000313" key="9">
    <source>
        <dbReference type="Proteomes" id="UP000663870"/>
    </source>
</evidence>
<dbReference type="SUPFAM" id="SSF50993">
    <property type="entry name" value="Peptidase/esterase 'gauge' domain"/>
    <property type="match status" value="1"/>
</dbReference>
<dbReference type="AlphaFoldDB" id="A0A813PPI9"/>
<dbReference type="InterPro" id="IPR001496">
    <property type="entry name" value="SOCS_box"/>
</dbReference>
<dbReference type="Pfam" id="PF00400">
    <property type="entry name" value="WD40"/>
    <property type="match status" value="3"/>
</dbReference>
<dbReference type="InterPro" id="IPR019775">
    <property type="entry name" value="WD40_repeat_CS"/>
</dbReference>
<comment type="caution">
    <text evidence="6">The sequence shown here is derived from an EMBL/GenBank/DDBJ whole genome shotgun (WGS) entry which is preliminary data.</text>
</comment>
<dbReference type="GO" id="GO:0000209">
    <property type="term" value="P:protein polyubiquitination"/>
    <property type="evidence" value="ECO:0007669"/>
    <property type="project" value="TreeGrafter"/>
</dbReference>
<dbReference type="CDD" id="cd03587">
    <property type="entry name" value="SOCS"/>
    <property type="match status" value="1"/>
</dbReference>
<dbReference type="PROSITE" id="PS50225">
    <property type="entry name" value="SOCS"/>
    <property type="match status" value="1"/>
</dbReference>
<name>A0A813PPI9_9BILA</name>
<dbReference type="EMBL" id="CAJNOH010000013">
    <property type="protein sequence ID" value="CAF0751760.1"/>
    <property type="molecule type" value="Genomic_DNA"/>
</dbReference>
<dbReference type="PROSITE" id="PS50294">
    <property type="entry name" value="WD_REPEATS_REGION"/>
    <property type="match status" value="2"/>
</dbReference>
<dbReference type="PROSITE" id="PS50082">
    <property type="entry name" value="WD_REPEATS_2"/>
    <property type="match status" value="3"/>
</dbReference>
<dbReference type="InterPro" id="IPR036322">
    <property type="entry name" value="WD40_repeat_dom_sf"/>
</dbReference>
<protein>
    <recommendedName>
        <fullName evidence="5">SOCS box domain-containing protein</fullName>
    </recommendedName>
</protein>
<dbReference type="PROSITE" id="PS00678">
    <property type="entry name" value="WD_REPEATS_1"/>
    <property type="match status" value="1"/>
</dbReference>
<dbReference type="PANTHER" id="PTHR15622:SF2">
    <property type="entry name" value="U4_U6 SMALL NUCLEAR RIBONUCLEOPROTEIN PRP4"/>
    <property type="match status" value="1"/>
</dbReference>
<dbReference type="SMART" id="SM00320">
    <property type="entry name" value="WD40"/>
    <property type="match status" value="5"/>
</dbReference>
<dbReference type="SUPFAM" id="SSF50978">
    <property type="entry name" value="WD40 repeat-like"/>
    <property type="match status" value="1"/>
</dbReference>
<dbReference type="InterPro" id="IPR020472">
    <property type="entry name" value="WD40_PAC1"/>
</dbReference>
<evidence type="ECO:0000313" key="6">
    <source>
        <dbReference type="EMBL" id="CAF0751760.1"/>
    </source>
</evidence>
<gene>
    <name evidence="7" type="ORF">JXQ802_LOCUS6007</name>
    <name evidence="6" type="ORF">PYM288_LOCUS2128</name>
</gene>
<evidence type="ECO:0000256" key="3">
    <source>
        <dbReference type="ARBA" id="ARBA00022786"/>
    </source>
</evidence>
<sequence length="443" mass="50091">MFNSLIVQPTLLPVNQLLQDYCNSPVFLPNNISRIAFSPCSKYLAISKQDIDDQYCVLVFYCSNWHSKTITDDNLYLHNKFICTSAIWSLAFGKGVSELNSITKPILLDKNDLSIPITTRRASLDQRRLSLSVVNRRHDFTKHLFLATGLADGKINIWNVDTGELTLILEDHQLAVCGLDFTSCSMQLASCSHDTTIKLWDLLDDGNMYKTLNEWTHVINIVKWSPDESLLCAVGPYEFVVLFDTITWTELFKLDGHLHNVVDCAFSSDSAFLVTASYDTRVLMWSTITGEIIKAFAHQIPRPLKIYAGGDNGAFVRSVAVTKSNQFLVTACDDNKVRWFPLVSNHSSNTIFEQTENNVLYVAITSDSQTMAVSNRNGDVRLFSTVTTLLTSQPLSLKYLCRLTINTNCGHKRQDILNLPISHKLINYLLYKDISMKYTKQII</sequence>